<dbReference type="CDD" id="cd22157">
    <property type="entry name" value="F-box_AtFBW1-like"/>
    <property type="match status" value="1"/>
</dbReference>
<dbReference type="EMBL" id="OZ034821">
    <property type="protein sequence ID" value="CAL1404956.1"/>
    <property type="molecule type" value="Genomic_DNA"/>
</dbReference>
<dbReference type="Gene3D" id="1.20.1280.50">
    <property type="match status" value="1"/>
</dbReference>
<dbReference type="AlphaFoldDB" id="A0AAV2G340"/>
<organism evidence="2 3">
    <name type="scientific">Linum trigynum</name>
    <dbReference type="NCBI Taxonomy" id="586398"/>
    <lineage>
        <taxon>Eukaryota</taxon>
        <taxon>Viridiplantae</taxon>
        <taxon>Streptophyta</taxon>
        <taxon>Embryophyta</taxon>
        <taxon>Tracheophyta</taxon>
        <taxon>Spermatophyta</taxon>
        <taxon>Magnoliopsida</taxon>
        <taxon>eudicotyledons</taxon>
        <taxon>Gunneridae</taxon>
        <taxon>Pentapetalae</taxon>
        <taxon>rosids</taxon>
        <taxon>fabids</taxon>
        <taxon>Malpighiales</taxon>
        <taxon>Linaceae</taxon>
        <taxon>Linum</taxon>
    </lineage>
</organism>
<dbReference type="InterPro" id="IPR001810">
    <property type="entry name" value="F-box_dom"/>
</dbReference>
<dbReference type="Pfam" id="PF12937">
    <property type="entry name" value="F-box-like"/>
    <property type="match status" value="1"/>
</dbReference>
<dbReference type="PANTHER" id="PTHR35546:SF128">
    <property type="entry name" value="F-BOX ASSOCIATED DOMAIN-CONTAINING PROTEIN"/>
    <property type="match status" value="1"/>
</dbReference>
<evidence type="ECO:0000313" key="3">
    <source>
        <dbReference type="Proteomes" id="UP001497516"/>
    </source>
</evidence>
<dbReference type="InterPro" id="IPR055290">
    <property type="entry name" value="At3g26010-like"/>
</dbReference>
<reference evidence="2 3" key="1">
    <citation type="submission" date="2024-04" db="EMBL/GenBank/DDBJ databases">
        <authorList>
            <person name="Fracassetti M."/>
        </authorList>
    </citation>
    <scope>NUCLEOTIDE SEQUENCE [LARGE SCALE GENOMIC DNA]</scope>
</reference>
<dbReference type="Proteomes" id="UP001497516">
    <property type="component" value="Chromosome 8"/>
</dbReference>
<dbReference type="PANTHER" id="PTHR35546">
    <property type="entry name" value="F-BOX PROTEIN INTERACTION DOMAIN PROTEIN-RELATED"/>
    <property type="match status" value="1"/>
</dbReference>
<dbReference type="InterPro" id="IPR036047">
    <property type="entry name" value="F-box-like_dom_sf"/>
</dbReference>
<gene>
    <name evidence="2" type="ORF">LTRI10_LOCUS44769</name>
</gene>
<proteinExistence type="predicted"/>
<feature type="domain" description="F-box" evidence="1">
    <location>
        <begin position="47"/>
        <end position="87"/>
    </location>
</feature>
<name>A0AAV2G340_9ROSI</name>
<evidence type="ECO:0000259" key="1">
    <source>
        <dbReference type="SMART" id="SM00256"/>
    </source>
</evidence>
<protein>
    <recommendedName>
        <fullName evidence="1">F-box domain-containing protein</fullName>
    </recommendedName>
</protein>
<evidence type="ECO:0000313" key="2">
    <source>
        <dbReference type="EMBL" id="CAL1404956.1"/>
    </source>
</evidence>
<sequence length="479" mass="54360">MAANNSTSASDRQLSSWFLPCSSSKRRRIQSTEVNSPPPPPTTIVQLGDDLLAEILIRLPNPKSARRCKAVCKRWKSLISDPVRFNRRFVSHHHSRNWQPPLLLHSDDPQSIITSFIPMDTTFAQDSFAVMDAYRDLVLCGFADAGPVSDVYGKLVTELYRSYFLCNPFTKQWVALPLAPELPTGCGYYFARLVCEPRILNSLDLGGDRGFFHSEYRFRVVCLYRDKDSTKLDMFCSDAGEWTKDILVLHRYRQFMARNIVSCNGELFWSYGVRSQDPGDVHPIKPFVAAFNPFRPDSPPTAIETPLVYGKGGWDIGVSQGALHAIVFEDRIEPGRTQIALSLWRLEEDRRSWRRLRDGLMKGSMLRELRTYVRPCFHPEKPEVFFLRHCDGTGDGEIAALSCDLGAGGELELYAKGRPFLSYWKLFQAEFSCWPTSIPRYEELRVIYDGSHSCWVQSQNEPTTNPSIAGTSACESLLG</sequence>
<accession>A0AAV2G340</accession>
<dbReference type="SMART" id="SM00256">
    <property type="entry name" value="FBOX"/>
    <property type="match status" value="1"/>
</dbReference>
<dbReference type="SUPFAM" id="SSF81383">
    <property type="entry name" value="F-box domain"/>
    <property type="match status" value="1"/>
</dbReference>
<keyword evidence="3" id="KW-1185">Reference proteome</keyword>